<dbReference type="AlphaFoldDB" id="A0A0E9RMA1"/>
<dbReference type="EMBL" id="GBXM01082584">
    <property type="protein sequence ID" value="JAH25993.1"/>
    <property type="molecule type" value="Transcribed_RNA"/>
</dbReference>
<reference evidence="2" key="2">
    <citation type="journal article" date="2015" name="Fish Shellfish Immunol.">
        <title>Early steps in the European eel (Anguilla anguilla)-Vibrio vulnificus interaction in the gills: Role of the RtxA13 toxin.</title>
        <authorList>
            <person name="Callol A."/>
            <person name="Pajuelo D."/>
            <person name="Ebbesson L."/>
            <person name="Teles M."/>
            <person name="MacKenzie S."/>
            <person name="Amaro C."/>
        </authorList>
    </citation>
    <scope>NUCLEOTIDE SEQUENCE</scope>
</reference>
<feature type="compositionally biased region" description="Basic residues" evidence="1">
    <location>
        <begin position="37"/>
        <end position="49"/>
    </location>
</feature>
<name>A0A0E9RMA1_ANGAN</name>
<proteinExistence type="predicted"/>
<feature type="region of interest" description="Disordered" evidence="1">
    <location>
        <begin position="25"/>
        <end position="55"/>
    </location>
</feature>
<organism evidence="2">
    <name type="scientific">Anguilla anguilla</name>
    <name type="common">European freshwater eel</name>
    <name type="synonym">Muraena anguilla</name>
    <dbReference type="NCBI Taxonomy" id="7936"/>
    <lineage>
        <taxon>Eukaryota</taxon>
        <taxon>Metazoa</taxon>
        <taxon>Chordata</taxon>
        <taxon>Craniata</taxon>
        <taxon>Vertebrata</taxon>
        <taxon>Euteleostomi</taxon>
        <taxon>Actinopterygii</taxon>
        <taxon>Neopterygii</taxon>
        <taxon>Teleostei</taxon>
        <taxon>Anguilliformes</taxon>
        <taxon>Anguillidae</taxon>
        <taxon>Anguilla</taxon>
    </lineage>
</organism>
<protein>
    <submittedName>
        <fullName evidence="2">Uncharacterized protein</fullName>
    </submittedName>
</protein>
<evidence type="ECO:0000256" key="1">
    <source>
        <dbReference type="SAM" id="MobiDB-lite"/>
    </source>
</evidence>
<dbReference type="EMBL" id="GBXM01079099">
    <property type="protein sequence ID" value="JAH29478.1"/>
    <property type="molecule type" value="Transcribed_RNA"/>
</dbReference>
<sequence>MAKTGSLWRMGVAYRRMAAARARGTSVEHLARTQRATLRKRRITNRRKERATSQK</sequence>
<accession>A0A0E9RMA1</accession>
<evidence type="ECO:0000313" key="2">
    <source>
        <dbReference type="EMBL" id="JAH29478.1"/>
    </source>
</evidence>
<reference evidence="2" key="1">
    <citation type="submission" date="2014-11" db="EMBL/GenBank/DDBJ databases">
        <authorList>
            <person name="Amaro Gonzalez C."/>
        </authorList>
    </citation>
    <scope>NUCLEOTIDE SEQUENCE</scope>
</reference>